<reference evidence="1 2" key="1">
    <citation type="submission" date="2019-10" db="EMBL/GenBank/DDBJ databases">
        <title>Nocardia macrotermitis sp. nov. and Nocardia aurantia sp. nov., isolated from the gut of fungus growing-termite Macrotermes natalensis.</title>
        <authorList>
            <person name="Benndorf R."/>
            <person name="Schwitalla J."/>
            <person name="Martin K."/>
            <person name="De Beer W."/>
            <person name="Kaster A.-K."/>
            <person name="Vollmers J."/>
            <person name="Poulsen M."/>
            <person name="Beemelmanns C."/>
        </authorList>
    </citation>
    <scope>NUCLEOTIDE SEQUENCE [LARGE SCALE GENOMIC DNA]</scope>
    <source>
        <strain evidence="1 2">RB20</strain>
    </source>
</reference>
<proteinExistence type="predicted"/>
<sequence>MAWAMRSRTVWRTNETIAPASSTAEAAVEAALAAVVIRPVVVAAWVLYASAVAPVQSVMSFSTADLCCSAAWVSALETLVQVVA</sequence>
<accession>A0A7K0DCW0</accession>
<dbReference type="EMBL" id="WEGK01000020">
    <property type="protein sequence ID" value="MQY23459.1"/>
    <property type="molecule type" value="Genomic_DNA"/>
</dbReference>
<protein>
    <submittedName>
        <fullName evidence="1">Uncharacterized protein</fullName>
    </submittedName>
</protein>
<organism evidence="1 2">
    <name type="scientific">Nocardia macrotermitis</name>
    <dbReference type="NCBI Taxonomy" id="2585198"/>
    <lineage>
        <taxon>Bacteria</taxon>
        <taxon>Bacillati</taxon>
        <taxon>Actinomycetota</taxon>
        <taxon>Actinomycetes</taxon>
        <taxon>Mycobacteriales</taxon>
        <taxon>Nocardiaceae</taxon>
        <taxon>Nocardia</taxon>
    </lineage>
</organism>
<keyword evidence="2" id="KW-1185">Reference proteome</keyword>
<evidence type="ECO:0000313" key="2">
    <source>
        <dbReference type="Proteomes" id="UP000438448"/>
    </source>
</evidence>
<evidence type="ECO:0000313" key="1">
    <source>
        <dbReference type="EMBL" id="MQY23459.1"/>
    </source>
</evidence>
<comment type="caution">
    <text evidence="1">The sequence shown here is derived from an EMBL/GenBank/DDBJ whole genome shotgun (WGS) entry which is preliminary data.</text>
</comment>
<gene>
    <name evidence="1" type="ORF">NRB20_65890</name>
</gene>
<dbReference type="Proteomes" id="UP000438448">
    <property type="component" value="Unassembled WGS sequence"/>
</dbReference>
<name>A0A7K0DCW0_9NOCA</name>
<dbReference type="AlphaFoldDB" id="A0A7K0DCW0"/>